<dbReference type="PANTHER" id="PTHR33112">
    <property type="entry name" value="DOMAIN PROTEIN, PUTATIVE-RELATED"/>
    <property type="match status" value="1"/>
</dbReference>
<dbReference type="STRING" id="1745343.A0A2J6Q8B9"/>
<gene>
    <name evidence="2" type="ORF">NA56DRAFT_644714</name>
</gene>
<reference evidence="2 3" key="1">
    <citation type="submission" date="2016-05" db="EMBL/GenBank/DDBJ databases">
        <title>A degradative enzymes factory behind the ericoid mycorrhizal symbiosis.</title>
        <authorList>
            <consortium name="DOE Joint Genome Institute"/>
            <person name="Martino E."/>
            <person name="Morin E."/>
            <person name="Grelet G."/>
            <person name="Kuo A."/>
            <person name="Kohler A."/>
            <person name="Daghino S."/>
            <person name="Barry K."/>
            <person name="Choi C."/>
            <person name="Cichocki N."/>
            <person name="Clum A."/>
            <person name="Copeland A."/>
            <person name="Hainaut M."/>
            <person name="Haridas S."/>
            <person name="Labutti K."/>
            <person name="Lindquist E."/>
            <person name="Lipzen A."/>
            <person name="Khouja H.-R."/>
            <person name="Murat C."/>
            <person name="Ohm R."/>
            <person name="Olson A."/>
            <person name="Spatafora J."/>
            <person name="Veneault-Fourrey C."/>
            <person name="Henrissat B."/>
            <person name="Grigoriev I."/>
            <person name="Martin F."/>
            <person name="Perotto S."/>
        </authorList>
    </citation>
    <scope>NUCLEOTIDE SEQUENCE [LARGE SCALE GENOMIC DNA]</scope>
    <source>
        <strain evidence="2 3">UAMH 7357</strain>
    </source>
</reference>
<dbReference type="InterPro" id="IPR010730">
    <property type="entry name" value="HET"/>
</dbReference>
<dbReference type="PANTHER" id="PTHR33112:SF16">
    <property type="entry name" value="HETEROKARYON INCOMPATIBILITY DOMAIN-CONTAINING PROTEIN"/>
    <property type="match status" value="1"/>
</dbReference>
<dbReference type="EMBL" id="KZ613477">
    <property type="protein sequence ID" value="PMD22503.1"/>
    <property type="molecule type" value="Genomic_DNA"/>
</dbReference>
<accession>A0A2J6Q8B9</accession>
<keyword evidence="3" id="KW-1185">Reference proteome</keyword>
<dbReference type="AlphaFoldDB" id="A0A2J6Q8B9"/>
<protein>
    <submittedName>
        <fullName evidence="2">HET-domain-containing protein</fullName>
    </submittedName>
</protein>
<dbReference type="Pfam" id="PF06985">
    <property type="entry name" value="HET"/>
    <property type="match status" value="1"/>
</dbReference>
<evidence type="ECO:0000313" key="3">
    <source>
        <dbReference type="Proteomes" id="UP000235672"/>
    </source>
</evidence>
<evidence type="ECO:0000259" key="1">
    <source>
        <dbReference type="Pfam" id="PF06985"/>
    </source>
</evidence>
<feature type="domain" description="Heterokaryon incompatibility" evidence="1">
    <location>
        <begin position="161"/>
        <end position="312"/>
    </location>
</feature>
<organism evidence="2 3">
    <name type="scientific">Hyaloscypha hepaticicola</name>
    <dbReference type="NCBI Taxonomy" id="2082293"/>
    <lineage>
        <taxon>Eukaryota</taxon>
        <taxon>Fungi</taxon>
        <taxon>Dikarya</taxon>
        <taxon>Ascomycota</taxon>
        <taxon>Pezizomycotina</taxon>
        <taxon>Leotiomycetes</taxon>
        <taxon>Helotiales</taxon>
        <taxon>Hyaloscyphaceae</taxon>
        <taxon>Hyaloscypha</taxon>
    </lineage>
</organism>
<dbReference type="OrthoDB" id="3560677at2759"/>
<dbReference type="Proteomes" id="UP000235672">
    <property type="component" value="Unassembled WGS sequence"/>
</dbReference>
<evidence type="ECO:0000313" key="2">
    <source>
        <dbReference type="EMBL" id="PMD22503.1"/>
    </source>
</evidence>
<sequence length="606" mass="68706">MVTVMHREKLPTFVEFRTFGSRNAAYSSDSRKIWIWIEHLSYINKSLGFPQQNWLRIIRSMLSVDSKQRPTAQDIIQSYLIDNYQDRRESSDEEKYLVTSNSNGSLSLIDAARLWLAECRTSHKRRCETMSDFVPSRIIDVGTYSDSIHLQQTLLGWASPYVTLSHCWGGGEEILKTTKQTLKTMVSGIQISSLPATFAAAVPLTRALGFQYLWIDSLCIIQDSREDWMTETSQMGKIYSHSSLTISAVSGGAYCPKDEPRMLYYQPVLSKPKALCDSCSSGHTGFEFLSDDTATTMLLDSPWFTRAWTLQERMLSSRILYFSSTSMAWECNSSFTTFDTVGQIGKALRLQFAQKATFSDPKFCLPGLPIQLLSKSMTMWRDIVREYSRRKLTFAQDKLPALAGVASKFAERTGYTYVAGLWLQDLATGLLWFRDFATTPLTRPQYRAPSWSWASIDSHVAWSKSLPEGNVRTKVDIIHCEILLNLKISPFGGVSGGYIEIKGSLKRVTVARIGSEQLFKRPGLTPFAFAQWDALEDEHGAAVLDGGEQNQSQVLWCLSIIKDVGLILREKKPECFERVGLFWIQDDLVEESKLHDIWEPRTITIV</sequence>
<name>A0A2J6Q8B9_9HELO</name>
<proteinExistence type="predicted"/>